<sequence>MPTLDDLPTPKAISSGFAQLLSQTPKVEGPEKLVNFKLNQVARRSGGMFVAALHRNLQGDEEIIGWMGVGIRMAIATGCMMVMDPSVEEKVENVESNDLTLDAAREVLNVATVFFNQELENKGWEYGIRVGHARPMAPNEMKGEGVDADNFSVGGIYLIHFPDIRALDKRGGSLFVAFE</sequence>
<dbReference type="EMBL" id="JBGUAW010000007">
    <property type="protein sequence ID" value="MFA9461465.1"/>
    <property type="molecule type" value="Genomic_DNA"/>
</dbReference>
<evidence type="ECO:0000313" key="1">
    <source>
        <dbReference type="EMBL" id="MFA9461465.1"/>
    </source>
</evidence>
<reference evidence="1 2" key="1">
    <citation type="submission" date="2024-08" db="EMBL/GenBank/DDBJ databases">
        <title>Whole-genome sequencing of halo(alkali)philic microorganisms from hypersaline lakes.</title>
        <authorList>
            <person name="Sorokin D.Y."/>
            <person name="Merkel A.Y."/>
            <person name="Messina E."/>
            <person name="Yakimov M."/>
        </authorList>
    </citation>
    <scope>NUCLEOTIDE SEQUENCE [LARGE SCALE GENOMIC DNA]</scope>
    <source>
        <strain evidence="1 2">Cl-TMA</strain>
    </source>
</reference>
<proteinExistence type="predicted"/>
<name>A0ABV4TZE8_9GAMM</name>
<evidence type="ECO:0000313" key="2">
    <source>
        <dbReference type="Proteomes" id="UP001575181"/>
    </source>
</evidence>
<dbReference type="Proteomes" id="UP001575181">
    <property type="component" value="Unassembled WGS sequence"/>
</dbReference>
<comment type="caution">
    <text evidence="1">The sequence shown here is derived from an EMBL/GenBank/DDBJ whole genome shotgun (WGS) entry which is preliminary data.</text>
</comment>
<keyword evidence="2" id="KW-1185">Reference proteome</keyword>
<organism evidence="1 2">
    <name type="scientific">Thiohalorhabdus methylotrophus</name>
    <dbReference type="NCBI Taxonomy" id="3242694"/>
    <lineage>
        <taxon>Bacteria</taxon>
        <taxon>Pseudomonadati</taxon>
        <taxon>Pseudomonadota</taxon>
        <taxon>Gammaproteobacteria</taxon>
        <taxon>Thiohalorhabdales</taxon>
        <taxon>Thiohalorhabdaceae</taxon>
        <taxon>Thiohalorhabdus</taxon>
    </lineage>
</organism>
<accession>A0ABV4TZE8</accession>
<protein>
    <submittedName>
        <fullName evidence="1">Uncharacterized protein</fullName>
    </submittedName>
</protein>
<dbReference type="RefSeq" id="WP_373656253.1">
    <property type="nucleotide sequence ID" value="NZ_JBGUAW010000007.1"/>
</dbReference>
<gene>
    <name evidence="1" type="ORF">ACERLL_11575</name>
</gene>